<dbReference type="AlphaFoldDB" id="A0A316VL41"/>
<sequence length="334" mass="36826">MDEKERRDAFNMKVLKRHDPGIVDIVGSAAFVVLYELEDEWTKSGIEGPMFLYRRSTAPYSGFFVLNRNGVENFDAKLQAEDDVELAGEFVHFRAASNEQVLGIWVYDTKEREVIGNQMMKIHEDIRQGKDAFGAQKSIPPQPTTQQAGQPISLDALFDSAGSNVQSPAPPGRGPELLDSIFQSALPQQSPSGPPQQPQPFPGSNGTNDLKAMLGLPSHYAPPMQEQHQYPQPHANGAIPQGLEAIFASARSPNVQNAKPQSLQTPSNRDTTQQSGQPNFGGIASESIDASLAARPKDASILSQRDFVREILSLIHTDKEFVNDLYQRYLSRVQ</sequence>
<dbReference type="InterPro" id="IPR010334">
    <property type="entry name" value="Dcp1"/>
</dbReference>
<evidence type="ECO:0000256" key="4">
    <source>
        <dbReference type="ARBA" id="ARBA00022664"/>
    </source>
</evidence>
<dbReference type="RefSeq" id="XP_025358090.1">
    <property type="nucleotide sequence ID" value="XM_025497171.1"/>
</dbReference>
<name>A0A316VL41_9BASI</name>
<dbReference type="PANTHER" id="PTHR16290:SF0">
    <property type="entry name" value="DECAPPING PROTEIN 1, ISOFORM A"/>
    <property type="match status" value="1"/>
</dbReference>
<dbReference type="Proteomes" id="UP000245771">
    <property type="component" value="Unassembled WGS sequence"/>
</dbReference>
<feature type="compositionally biased region" description="Polar residues" evidence="5">
    <location>
        <begin position="252"/>
        <end position="278"/>
    </location>
</feature>
<dbReference type="InterPro" id="IPR011993">
    <property type="entry name" value="PH-like_dom_sf"/>
</dbReference>
<evidence type="ECO:0000313" key="7">
    <source>
        <dbReference type="Proteomes" id="UP000245771"/>
    </source>
</evidence>
<evidence type="ECO:0000256" key="1">
    <source>
        <dbReference type="ARBA" id="ARBA00004496"/>
    </source>
</evidence>
<comment type="similarity">
    <text evidence="2">Belongs to the DCP1 family.</text>
</comment>
<dbReference type="GO" id="GO:0006397">
    <property type="term" value="P:mRNA processing"/>
    <property type="evidence" value="ECO:0007669"/>
    <property type="project" value="UniProtKB-KW"/>
</dbReference>
<feature type="compositionally biased region" description="Pro residues" evidence="5">
    <location>
        <begin position="192"/>
        <end position="201"/>
    </location>
</feature>
<dbReference type="GO" id="GO:0008047">
    <property type="term" value="F:enzyme activator activity"/>
    <property type="evidence" value="ECO:0007669"/>
    <property type="project" value="InterPro"/>
</dbReference>
<feature type="region of interest" description="Disordered" evidence="5">
    <location>
        <begin position="252"/>
        <end position="284"/>
    </location>
</feature>
<accession>A0A316VL41</accession>
<dbReference type="GO" id="GO:0000290">
    <property type="term" value="P:deadenylation-dependent decapping of nuclear-transcribed mRNA"/>
    <property type="evidence" value="ECO:0007669"/>
    <property type="project" value="InterPro"/>
</dbReference>
<dbReference type="GO" id="GO:0003729">
    <property type="term" value="F:mRNA binding"/>
    <property type="evidence" value="ECO:0007669"/>
    <property type="project" value="TreeGrafter"/>
</dbReference>
<dbReference type="InParanoid" id="A0A316VL41"/>
<comment type="subcellular location">
    <subcellularLocation>
        <location evidence="1">Cytoplasm</location>
    </subcellularLocation>
</comment>
<dbReference type="EMBL" id="KZ819602">
    <property type="protein sequence ID" value="PWN37788.1"/>
    <property type="molecule type" value="Genomic_DNA"/>
</dbReference>
<keyword evidence="4" id="KW-0507">mRNA processing</keyword>
<proteinExistence type="inferred from homology"/>
<dbReference type="GO" id="GO:0000932">
    <property type="term" value="C:P-body"/>
    <property type="evidence" value="ECO:0007669"/>
    <property type="project" value="TreeGrafter"/>
</dbReference>
<dbReference type="CDD" id="cd09804">
    <property type="entry name" value="Dcp1"/>
    <property type="match status" value="1"/>
</dbReference>
<dbReference type="GO" id="GO:0031087">
    <property type="term" value="P:deadenylation-independent decapping of nuclear-transcribed mRNA"/>
    <property type="evidence" value="ECO:0007669"/>
    <property type="project" value="TreeGrafter"/>
</dbReference>
<evidence type="ECO:0000256" key="2">
    <source>
        <dbReference type="ARBA" id="ARBA00008778"/>
    </source>
</evidence>
<evidence type="ECO:0000256" key="5">
    <source>
        <dbReference type="SAM" id="MobiDB-lite"/>
    </source>
</evidence>
<dbReference type="Gene3D" id="2.30.29.30">
    <property type="entry name" value="Pleckstrin-homology domain (PH domain)/Phosphotyrosine-binding domain (PTB)"/>
    <property type="match status" value="1"/>
</dbReference>
<organism evidence="6 7">
    <name type="scientific">Meira miltonrushii</name>
    <dbReference type="NCBI Taxonomy" id="1280837"/>
    <lineage>
        <taxon>Eukaryota</taxon>
        <taxon>Fungi</taxon>
        <taxon>Dikarya</taxon>
        <taxon>Basidiomycota</taxon>
        <taxon>Ustilaginomycotina</taxon>
        <taxon>Exobasidiomycetes</taxon>
        <taxon>Exobasidiales</taxon>
        <taxon>Brachybasidiaceae</taxon>
        <taxon>Meira</taxon>
    </lineage>
</organism>
<evidence type="ECO:0000313" key="6">
    <source>
        <dbReference type="EMBL" id="PWN37788.1"/>
    </source>
</evidence>
<evidence type="ECO:0000256" key="3">
    <source>
        <dbReference type="ARBA" id="ARBA00022490"/>
    </source>
</evidence>
<keyword evidence="7" id="KW-1185">Reference proteome</keyword>
<protein>
    <submittedName>
        <fullName evidence="6">PH domain-like protein</fullName>
    </submittedName>
</protein>
<dbReference type="GeneID" id="37018952"/>
<gene>
    <name evidence="6" type="ORF">FA14DRAFT_142338</name>
</gene>
<feature type="region of interest" description="Disordered" evidence="5">
    <location>
        <begin position="185"/>
        <end position="238"/>
    </location>
</feature>
<keyword evidence="3" id="KW-0963">Cytoplasm</keyword>
<dbReference type="STRING" id="1280837.A0A316VL41"/>
<dbReference type="PANTHER" id="PTHR16290">
    <property type="entry name" value="TRANSCRIPTION FACTOR SMIF DECAPPING ENZYME DCP1"/>
    <property type="match status" value="1"/>
</dbReference>
<dbReference type="SUPFAM" id="SSF50729">
    <property type="entry name" value="PH domain-like"/>
    <property type="match status" value="1"/>
</dbReference>
<dbReference type="Pfam" id="PF06058">
    <property type="entry name" value="DCP1"/>
    <property type="match status" value="1"/>
</dbReference>
<dbReference type="OrthoDB" id="440673at2759"/>
<reference evidence="6 7" key="1">
    <citation type="journal article" date="2018" name="Mol. Biol. Evol.">
        <title>Broad Genomic Sampling Reveals a Smut Pathogenic Ancestry of the Fungal Clade Ustilaginomycotina.</title>
        <authorList>
            <person name="Kijpornyongpan T."/>
            <person name="Mondo S.J."/>
            <person name="Barry K."/>
            <person name="Sandor L."/>
            <person name="Lee J."/>
            <person name="Lipzen A."/>
            <person name="Pangilinan J."/>
            <person name="LaButti K."/>
            <person name="Hainaut M."/>
            <person name="Henrissat B."/>
            <person name="Grigoriev I.V."/>
            <person name="Spatafora J.W."/>
            <person name="Aime M.C."/>
        </authorList>
    </citation>
    <scope>NUCLEOTIDE SEQUENCE [LARGE SCALE GENOMIC DNA]</scope>
    <source>
        <strain evidence="6 7">MCA 3882</strain>
    </source>
</reference>